<protein>
    <recommendedName>
        <fullName evidence="2">Glycoside hydrolase 131 catalytic N-terminal domain-containing protein</fullName>
    </recommendedName>
</protein>
<dbReference type="GeneID" id="80907538"/>
<keyword evidence="4" id="KW-1185">Reference proteome</keyword>
<name>A0A9W8XRC3_9PLEO</name>
<accession>A0A9W8XRC3</accession>
<organism evidence="3 4">
    <name type="scientific">Didymosphaeria variabile</name>
    <dbReference type="NCBI Taxonomy" id="1932322"/>
    <lineage>
        <taxon>Eukaryota</taxon>
        <taxon>Fungi</taxon>
        <taxon>Dikarya</taxon>
        <taxon>Ascomycota</taxon>
        <taxon>Pezizomycotina</taxon>
        <taxon>Dothideomycetes</taxon>
        <taxon>Pleosporomycetidae</taxon>
        <taxon>Pleosporales</taxon>
        <taxon>Massarineae</taxon>
        <taxon>Didymosphaeriaceae</taxon>
        <taxon>Didymosphaeria</taxon>
    </lineage>
</organism>
<sequence>MMLVQFLLCLSILTSAQAATISATQCDNATASAAPNIVFDGRVRANATVTDFDGTSGPFNPDFVKGENVSFSQLIKFPEGEIALFDSSVGAKAIEVTISDQSIFNPGGSNAQTAVRRAELMPRGDLVADNVTTTGIKTLHFSIKPSADRPLNVSHEYLMVFLERADFAGNLFMLRTGTLIGSDGSTKNDLVLFGNTQNGTQTLFTTPFEKAAFNNFALRLDFTQNTIQVFQSTGGAPLVQQTEPLPNDLSGNGDYHVGLNKNPTDPGADSLRSGFQESGINEGMVYGSIFIEDNANSTVTLS</sequence>
<evidence type="ECO:0000256" key="1">
    <source>
        <dbReference type="SAM" id="SignalP"/>
    </source>
</evidence>
<evidence type="ECO:0000313" key="4">
    <source>
        <dbReference type="Proteomes" id="UP001140513"/>
    </source>
</evidence>
<dbReference type="AlphaFoldDB" id="A0A9W8XRC3"/>
<keyword evidence="1" id="KW-0732">Signal</keyword>
<dbReference type="PANTHER" id="PTHR34612">
    <property type="entry name" value="GH131_N DOMAIN-CONTAINING PROTEIN"/>
    <property type="match status" value="1"/>
</dbReference>
<feature type="signal peptide" evidence="1">
    <location>
        <begin position="1"/>
        <end position="18"/>
    </location>
</feature>
<reference evidence="3" key="1">
    <citation type="submission" date="2022-10" db="EMBL/GenBank/DDBJ databases">
        <title>Tapping the CABI collections for fungal endophytes: first genome assemblies for Collariella, Neodidymelliopsis, Ascochyta clinopodiicola, Didymella pomorum, Didymosphaeria variabile, Neocosmospora piperis and Neocucurbitaria cava.</title>
        <authorList>
            <person name="Hill R."/>
        </authorList>
    </citation>
    <scope>NUCLEOTIDE SEQUENCE</scope>
    <source>
        <strain evidence="3">IMI 356815</strain>
    </source>
</reference>
<feature type="chain" id="PRO_5040947243" description="Glycoside hydrolase 131 catalytic N-terminal domain-containing protein" evidence="1">
    <location>
        <begin position="19"/>
        <end position="302"/>
    </location>
</feature>
<dbReference type="InterPro" id="IPR041524">
    <property type="entry name" value="GH131_N"/>
</dbReference>
<proteinExistence type="predicted"/>
<dbReference type="Pfam" id="PF18271">
    <property type="entry name" value="GH131_N"/>
    <property type="match status" value="1"/>
</dbReference>
<dbReference type="PANTHER" id="PTHR34612:SF2">
    <property type="entry name" value="GLYCOSIDE HYDROLASE 131 CATALYTIC N-TERMINAL DOMAIN-CONTAINING PROTEIN"/>
    <property type="match status" value="1"/>
</dbReference>
<feature type="domain" description="Glycoside hydrolase 131 catalytic N-terminal" evidence="2">
    <location>
        <begin position="37"/>
        <end position="295"/>
    </location>
</feature>
<comment type="caution">
    <text evidence="3">The sequence shown here is derived from an EMBL/GenBank/DDBJ whole genome shotgun (WGS) entry which is preliminary data.</text>
</comment>
<dbReference type="RefSeq" id="XP_056073109.1">
    <property type="nucleotide sequence ID" value="XM_056212801.1"/>
</dbReference>
<dbReference type="Gene3D" id="2.60.120.1160">
    <property type="match status" value="1"/>
</dbReference>
<dbReference type="Proteomes" id="UP001140513">
    <property type="component" value="Unassembled WGS sequence"/>
</dbReference>
<gene>
    <name evidence="3" type="ORF">N0V89_004008</name>
</gene>
<evidence type="ECO:0000259" key="2">
    <source>
        <dbReference type="Pfam" id="PF18271"/>
    </source>
</evidence>
<evidence type="ECO:0000313" key="3">
    <source>
        <dbReference type="EMBL" id="KAJ4355983.1"/>
    </source>
</evidence>
<dbReference type="OrthoDB" id="5283326at2759"/>
<dbReference type="EMBL" id="JAPEUX010000003">
    <property type="protein sequence ID" value="KAJ4355983.1"/>
    <property type="molecule type" value="Genomic_DNA"/>
</dbReference>